<reference evidence="2 3" key="1">
    <citation type="submission" date="2018-05" db="EMBL/GenBank/DDBJ databases">
        <title>Streptomyces venezuelae.</title>
        <authorList>
            <person name="Kim W."/>
            <person name="Lee N."/>
            <person name="Cho B.-K."/>
        </authorList>
    </citation>
    <scope>NUCLEOTIDE SEQUENCE [LARGE SCALE GENOMIC DNA]</scope>
    <source>
        <strain evidence="2 3">ATCC 21782</strain>
    </source>
</reference>
<accession>A0A5P2CVB3</accession>
<evidence type="ECO:0000313" key="2">
    <source>
        <dbReference type="EMBL" id="QES46842.1"/>
    </source>
</evidence>
<proteinExistence type="predicted"/>
<evidence type="ECO:0000313" key="3">
    <source>
        <dbReference type="Proteomes" id="UP000325211"/>
    </source>
</evidence>
<organism evidence="2 3">
    <name type="scientific">Streptomyces venezuelae</name>
    <dbReference type="NCBI Taxonomy" id="54571"/>
    <lineage>
        <taxon>Bacteria</taxon>
        <taxon>Bacillati</taxon>
        <taxon>Actinomycetota</taxon>
        <taxon>Actinomycetes</taxon>
        <taxon>Kitasatosporales</taxon>
        <taxon>Streptomycetaceae</taxon>
        <taxon>Streptomyces</taxon>
    </lineage>
</organism>
<dbReference type="InterPro" id="IPR024726">
    <property type="entry name" value="FhuF_C"/>
</dbReference>
<dbReference type="OrthoDB" id="3290158at2"/>
<feature type="domain" description="Ferric siderophore reductase C-terminal" evidence="1">
    <location>
        <begin position="203"/>
        <end position="223"/>
    </location>
</feature>
<gene>
    <name evidence="2" type="ORF">DEJ50_02200</name>
</gene>
<name>A0A5P2CVB3_STRVZ</name>
<protein>
    <submittedName>
        <fullName evidence="2">Fe-S oxidoreductase</fullName>
    </submittedName>
</protein>
<dbReference type="EMBL" id="CP029190">
    <property type="protein sequence ID" value="QES46842.1"/>
    <property type="molecule type" value="Genomic_DNA"/>
</dbReference>
<evidence type="ECO:0000259" key="1">
    <source>
        <dbReference type="Pfam" id="PF11575"/>
    </source>
</evidence>
<dbReference type="Proteomes" id="UP000325211">
    <property type="component" value="Chromosome"/>
</dbReference>
<dbReference type="GO" id="GO:0051537">
    <property type="term" value="F:2 iron, 2 sulfur cluster binding"/>
    <property type="evidence" value="ECO:0007669"/>
    <property type="project" value="InterPro"/>
</dbReference>
<sequence length="233" mass="24621">MEETLRRLGTAGPFFTVRCGAEPPSGGGFRTLAELYGGGPVLAGYVAEVGRRMGGAEPRVAASTLQFGLAARMWSLGLGAVALSGLAPDLDPVRVWWRLPEGSSVELWLPEPGARPGEELGETVLRHLAVLEQALRVGYRVPLQTLRGNSASGLVGALRELTKWRPDTERAAAGVVAGLLADGPLAGTGTFVHEEGLGVAFVRRSCCLYYRAPGGGLCGDCVLRTRQRTGRQN</sequence>
<dbReference type="AlphaFoldDB" id="A0A5P2CVB3"/>
<dbReference type="Pfam" id="PF11575">
    <property type="entry name" value="FhuF_C"/>
    <property type="match status" value="1"/>
</dbReference>
<dbReference type="RefSeq" id="WP_150205721.1">
    <property type="nucleotide sequence ID" value="NZ_CP029190.1"/>
</dbReference>